<dbReference type="KEGG" id="ssun:H9Q77_14825"/>
<keyword evidence="1" id="KW-0732">Signal</keyword>
<dbReference type="Proteomes" id="UP000515981">
    <property type="component" value="Chromosome"/>
</dbReference>
<evidence type="ECO:0000259" key="3">
    <source>
        <dbReference type="Pfam" id="PF26614"/>
    </source>
</evidence>
<dbReference type="InterPro" id="IPR058506">
    <property type="entry name" value="DUF8193"/>
</dbReference>
<dbReference type="Pfam" id="PF26613">
    <property type="entry name" value="DUF8193"/>
    <property type="match status" value="1"/>
</dbReference>
<proteinExistence type="predicted"/>
<dbReference type="AlphaFoldDB" id="A0A7G9FUT2"/>
<feature type="domain" description="DUF8193" evidence="2">
    <location>
        <begin position="29"/>
        <end position="245"/>
    </location>
</feature>
<accession>A0A7G9FUT2</accession>
<evidence type="ECO:0000313" key="4">
    <source>
        <dbReference type="EMBL" id="QNM02314.1"/>
    </source>
</evidence>
<feature type="domain" description="DUF8194" evidence="3">
    <location>
        <begin position="258"/>
        <end position="310"/>
    </location>
</feature>
<evidence type="ECO:0000256" key="1">
    <source>
        <dbReference type="SAM" id="SignalP"/>
    </source>
</evidence>
<dbReference type="EMBL" id="CP060633">
    <property type="protein sequence ID" value="QNM02314.1"/>
    <property type="molecule type" value="Genomic_DNA"/>
</dbReference>
<feature type="chain" id="PRO_5028997816" evidence="1">
    <location>
        <begin position="30"/>
        <end position="329"/>
    </location>
</feature>
<feature type="signal peptide" evidence="1">
    <location>
        <begin position="1"/>
        <end position="29"/>
    </location>
</feature>
<name>A0A7G9FUT2_9FIRM</name>
<evidence type="ECO:0000259" key="2">
    <source>
        <dbReference type="Pfam" id="PF26613"/>
    </source>
</evidence>
<organism evidence="4 5">
    <name type="scientific">Simiaoa sunii</name>
    <dbReference type="NCBI Taxonomy" id="2763672"/>
    <lineage>
        <taxon>Bacteria</taxon>
        <taxon>Bacillati</taxon>
        <taxon>Bacillota</taxon>
        <taxon>Clostridia</taxon>
        <taxon>Lachnospirales</taxon>
        <taxon>Lachnospiraceae</taxon>
        <taxon>Simiaoa</taxon>
    </lineage>
</organism>
<reference evidence="4 5" key="1">
    <citation type="submission" date="2020-08" db="EMBL/GenBank/DDBJ databases">
        <authorList>
            <person name="Liu C."/>
            <person name="Sun Q."/>
        </authorList>
    </citation>
    <scope>NUCLEOTIDE SEQUENCE [LARGE SCALE GENOMIC DNA]</scope>
    <source>
        <strain evidence="4 5">NSJ-8</strain>
    </source>
</reference>
<keyword evidence="5" id="KW-1185">Reference proteome</keyword>
<evidence type="ECO:0000313" key="5">
    <source>
        <dbReference type="Proteomes" id="UP000515981"/>
    </source>
</evidence>
<protein>
    <submittedName>
        <fullName evidence="4">Uncharacterized protein</fullName>
    </submittedName>
</protein>
<dbReference type="InterPro" id="IPR058507">
    <property type="entry name" value="DUF8194"/>
</dbReference>
<dbReference type="Pfam" id="PF26614">
    <property type="entry name" value="DUF8194"/>
    <property type="match status" value="1"/>
</dbReference>
<sequence length="329" mass="35324">MRAIRKYFFPLLLSLTIFLSTGISTYAMGDGNIDGGGGSFGTGSELNVWRNNQDGVRVTVVTTGGSVVATPIDLSNCNISSTVLNFGKVSKLQYTAGSSLSMNASYTYSKPAVALPRIISGSVNKASIAAIKRYFCSEYAAKFIASKTGIPFENLINGDYKLVIEPIAYFTHNGKNYAMTATEAALYNKLSGGALRRVLPSLTHQNLPLALFLEKSDLGYPAWTGSTSGKVSDDAIISSLGIGIVSYKDVPSEELEAPDYTYRVDTDVISSIMLTSATEVNPKNPAKATFYINGGTYTVSNIVMPSGETERSSIRGNSRTTVWTLRFCC</sequence>
<dbReference type="RefSeq" id="WP_022154490.1">
    <property type="nucleotide sequence ID" value="NZ_CP060633.1"/>
</dbReference>
<gene>
    <name evidence="4" type="ORF">H9Q77_14825</name>
</gene>